<evidence type="ECO:0000256" key="4">
    <source>
        <dbReference type="ARBA" id="ARBA00022989"/>
    </source>
</evidence>
<evidence type="ECO:0000313" key="7">
    <source>
        <dbReference type="Proteomes" id="UP000085678"/>
    </source>
</evidence>
<dbReference type="OrthoDB" id="9982425at2759"/>
<dbReference type="Proteomes" id="UP000085678">
    <property type="component" value="Unplaced"/>
</dbReference>
<accession>A0A2R2MT73</accession>
<dbReference type="Pfam" id="PF13676">
    <property type="entry name" value="TIR_2"/>
    <property type="match status" value="1"/>
</dbReference>
<dbReference type="InterPro" id="IPR000157">
    <property type="entry name" value="TIR_dom"/>
</dbReference>
<proteinExistence type="predicted"/>
<dbReference type="GeneID" id="106150604"/>
<sequence length="147" mass="17017">MAYWLQTFCDCPQPFPFLSSSLNHVRYDAFIAHSSKDKDVVEPVIEQLEERGTQCCYSTRDFDLGKSLTTSIQKAIDESKCTNVFLSENFMKSSWCEWEADRAITNSGYDFYQLTKFHSYLMQIEQYFCNEAICELPGVGKVIKHMA</sequence>
<evidence type="ECO:0000259" key="6">
    <source>
        <dbReference type="PROSITE" id="PS50104"/>
    </source>
</evidence>
<dbReference type="STRING" id="7574.A0A2R2MT73"/>
<evidence type="ECO:0000256" key="5">
    <source>
        <dbReference type="ARBA" id="ARBA00023136"/>
    </source>
</evidence>
<evidence type="ECO:0000256" key="1">
    <source>
        <dbReference type="ARBA" id="ARBA00004370"/>
    </source>
</evidence>
<evidence type="ECO:0000256" key="3">
    <source>
        <dbReference type="ARBA" id="ARBA00022729"/>
    </source>
</evidence>
<evidence type="ECO:0000313" key="8">
    <source>
        <dbReference type="RefSeq" id="XP_023933465.1"/>
    </source>
</evidence>
<keyword evidence="7" id="KW-1185">Reference proteome</keyword>
<dbReference type="SUPFAM" id="SSF52200">
    <property type="entry name" value="Toll/Interleukin receptor TIR domain"/>
    <property type="match status" value="1"/>
</dbReference>
<dbReference type="RefSeq" id="XP_023933465.1">
    <property type="nucleotide sequence ID" value="XM_024077697.1"/>
</dbReference>
<keyword evidence="5" id="KW-0472">Membrane</keyword>
<gene>
    <name evidence="8" type="primary">LOC106150604</name>
</gene>
<evidence type="ECO:0000256" key="2">
    <source>
        <dbReference type="ARBA" id="ARBA00022692"/>
    </source>
</evidence>
<dbReference type="InterPro" id="IPR035897">
    <property type="entry name" value="Toll_tir_struct_dom_sf"/>
</dbReference>
<dbReference type="GO" id="GO:0038023">
    <property type="term" value="F:signaling receptor activity"/>
    <property type="evidence" value="ECO:0007669"/>
    <property type="project" value="TreeGrafter"/>
</dbReference>
<dbReference type="SMART" id="SM00255">
    <property type="entry name" value="TIR"/>
    <property type="match status" value="1"/>
</dbReference>
<dbReference type="PROSITE" id="PS50104">
    <property type="entry name" value="TIR"/>
    <property type="match status" value="1"/>
</dbReference>
<feature type="domain" description="TIR" evidence="6">
    <location>
        <begin position="25"/>
        <end position="147"/>
    </location>
</feature>
<reference evidence="8" key="1">
    <citation type="submission" date="2025-08" db="UniProtKB">
        <authorList>
            <consortium name="RefSeq"/>
        </authorList>
    </citation>
    <scope>IDENTIFICATION</scope>
    <source>
        <tissue evidence="8">Gonads</tissue>
    </source>
</reference>
<keyword evidence="3" id="KW-0732">Signal</keyword>
<dbReference type="AlphaFoldDB" id="A0A2R2MT73"/>
<dbReference type="GO" id="GO:0007165">
    <property type="term" value="P:signal transduction"/>
    <property type="evidence" value="ECO:0007669"/>
    <property type="project" value="InterPro"/>
</dbReference>
<organism evidence="7 8">
    <name type="scientific">Lingula anatina</name>
    <name type="common">Brachiopod</name>
    <name type="synonym">Lingula unguis</name>
    <dbReference type="NCBI Taxonomy" id="7574"/>
    <lineage>
        <taxon>Eukaryota</taxon>
        <taxon>Metazoa</taxon>
        <taxon>Spiralia</taxon>
        <taxon>Lophotrochozoa</taxon>
        <taxon>Brachiopoda</taxon>
        <taxon>Linguliformea</taxon>
        <taxon>Lingulata</taxon>
        <taxon>Lingulida</taxon>
        <taxon>Linguloidea</taxon>
        <taxon>Lingulidae</taxon>
        <taxon>Lingula</taxon>
    </lineage>
</organism>
<keyword evidence="2" id="KW-0812">Transmembrane</keyword>
<protein>
    <submittedName>
        <fullName evidence="8">Toll-like receptor 4</fullName>
    </submittedName>
</protein>
<keyword evidence="4" id="KW-1133">Transmembrane helix</keyword>
<name>A0A2R2MT73_LINAN</name>
<dbReference type="GO" id="GO:0005886">
    <property type="term" value="C:plasma membrane"/>
    <property type="evidence" value="ECO:0007669"/>
    <property type="project" value="TreeGrafter"/>
</dbReference>
<dbReference type="PANTHER" id="PTHR24365">
    <property type="entry name" value="TOLL-LIKE RECEPTOR"/>
    <property type="match status" value="1"/>
</dbReference>
<dbReference type="PANTHER" id="PTHR24365:SF541">
    <property type="entry name" value="PROTEIN TOLL-RELATED"/>
    <property type="match status" value="1"/>
</dbReference>
<comment type="subcellular location">
    <subcellularLocation>
        <location evidence="1">Membrane</location>
    </subcellularLocation>
</comment>
<dbReference type="Gene3D" id="3.40.50.10140">
    <property type="entry name" value="Toll/interleukin-1 receptor homology (TIR) domain"/>
    <property type="match status" value="1"/>
</dbReference>
<dbReference type="KEGG" id="lak:106150604"/>
<dbReference type="InParanoid" id="A0A2R2MT73"/>